<sequence>MLGADEQGAWPLPWLAGPMAQAQALERAHALLLVGPAGVGQLEFAGLLAQAHLCEDPRPRGPSGSPGPSGPCGRCAACHLVRRRAHPDLLAVVPEAWRVRLGWLGDDEAGSKSDAKPSKDIRIEQVRQAIDWTHQTSGRGRGKLLLLHPADALNGPSANALLKTLEEPAAGLRILLTSTDPERLLPTIRSRCQRVRLSAPPADEAARWLAAQGIDDPQTLLALAGGTPLEALDLGAEGFDAGLLSGLPLRVAAGDVSPLAGRPLPRVIELLLKLAHDLQARAAGGAPRFFVDSQWPAAPSMAALVAWQKALLQAARHDEHPWNAALLVESLVTQAAALWPAAGTTRALNSAR</sequence>
<dbReference type="Pfam" id="PF13177">
    <property type="entry name" value="DNA_pol3_delta2"/>
    <property type="match status" value="1"/>
</dbReference>
<protein>
    <submittedName>
        <fullName evidence="1">DNA polymerase III subunit delta</fullName>
    </submittedName>
</protein>
<dbReference type="Gene3D" id="3.40.50.300">
    <property type="entry name" value="P-loop containing nucleotide triphosphate hydrolases"/>
    <property type="match status" value="1"/>
</dbReference>
<dbReference type="PANTHER" id="PTHR11669">
    <property type="entry name" value="REPLICATION FACTOR C / DNA POLYMERASE III GAMMA-TAU SUBUNIT"/>
    <property type="match status" value="1"/>
</dbReference>
<dbReference type="InterPro" id="IPR050238">
    <property type="entry name" value="DNA_Rep/Repair_Clamp_Loader"/>
</dbReference>
<dbReference type="InterPro" id="IPR027417">
    <property type="entry name" value="P-loop_NTPase"/>
</dbReference>
<dbReference type="EMBL" id="JABRWJ010000007">
    <property type="protein sequence ID" value="NRF69792.1"/>
    <property type="molecule type" value="Genomic_DNA"/>
</dbReference>
<organism evidence="1 2">
    <name type="scientific">Pseudaquabacterium terrae</name>
    <dbReference type="NCBI Taxonomy" id="2732868"/>
    <lineage>
        <taxon>Bacteria</taxon>
        <taxon>Pseudomonadati</taxon>
        <taxon>Pseudomonadota</taxon>
        <taxon>Betaproteobacteria</taxon>
        <taxon>Burkholderiales</taxon>
        <taxon>Sphaerotilaceae</taxon>
        <taxon>Pseudaquabacterium</taxon>
    </lineage>
</organism>
<dbReference type="Proteomes" id="UP000737171">
    <property type="component" value="Unassembled WGS sequence"/>
</dbReference>
<reference evidence="1 2" key="1">
    <citation type="submission" date="2020-05" db="EMBL/GenBank/DDBJ databases">
        <title>Aquincola sp. isolate from soil.</title>
        <authorList>
            <person name="Han J."/>
            <person name="Kim D.-U."/>
        </authorList>
    </citation>
    <scope>NUCLEOTIDE SEQUENCE [LARGE SCALE GENOMIC DNA]</scope>
    <source>
        <strain evidence="1 2">S2</strain>
    </source>
</reference>
<name>A0ABX2EMB4_9BURK</name>
<keyword evidence="2" id="KW-1185">Reference proteome</keyword>
<gene>
    <name evidence="1" type="ORF">HLB44_22560</name>
</gene>
<evidence type="ECO:0000313" key="2">
    <source>
        <dbReference type="Proteomes" id="UP000737171"/>
    </source>
</evidence>
<comment type="caution">
    <text evidence="1">The sequence shown here is derived from an EMBL/GenBank/DDBJ whole genome shotgun (WGS) entry which is preliminary data.</text>
</comment>
<accession>A0ABX2EMB4</accession>
<dbReference type="SUPFAM" id="SSF52540">
    <property type="entry name" value="P-loop containing nucleoside triphosphate hydrolases"/>
    <property type="match status" value="1"/>
</dbReference>
<dbReference type="PANTHER" id="PTHR11669:SF8">
    <property type="entry name" value="DNA POLYMERASE III SUBUNIT DELTA"/>
    <property type="match status" value="1"/>
</dbReference>
<evidence type="ECO:0000313" key="1">
    <source>
        <dbReference type="EMBL" id="NRF69792.1"/>
    </source>
</evidence>
<proteinExistence type="predicted"/>